<comment type="caution">
    <text evidence="2">The sequence shown here is derived from an EMBL/GenBank/DDBJ whole genome shotgun (WGS) entry which is preliminary data.</text>
</comment>
<dbReference type="InterPro" id="IPR013976">
    <property type="entry name" value="HDOD"/>
</dbReference>
<dbReference type="Pfam" id="PF08668">
    <property type="entry name" value="HDOD"/>
    <property type="match status" value="1"/>
</dbReference>
<organism evidence="2 3">
    <name type="scientific">Rhodocyclus tenuis</name>
    <name type="common">Rhodospirillum tenue</name>
    <dbReference type="NCBI Taxonomy" id="1066"/>
    <lineage>
        <taxon>Bacteria</taxon>
        <taxon>Pseudomonadati</taxon>
        <taxon>Pseudomonadota</taxon>
        <taxon>Betaproteobacteria</taxon>
        <taxon>Rhodocyclales</taxon>
        <taxon>Rhodocyclaceae</taxon>
        <taxon>Rhodocyclus</taxon>
    </lineage>
</organism>
<dbReference type="PROSITE" id="PS51833">
    <property type="entry name" value="HDOD"/>
    <property type="match status" value="1"/>
</dbReference>
<dbReference type="PANTHER" id="PTHR33525:SF6">
    <property type="entry name" value="HDOD DOMAIN-CONTAINING PROTEIN"/>
    <property type="match status" value="1"/>
</dbReference>
<dbReference type="PANTHER" id="PTHR33525">
    <property type="match status" value="1"/>
</dbReference>
<accession>A0A840GAV5</accession>
<feature type="domain" description="HDOD" evidence="1">
    <location>
        <begin position="29"/>
        <end position="225"/>
    </location>
</feature>
<dbReference type="SUPFAM" id="SSF109604">
    <property type="entry name" value="HD-domain/PDEase-like"/>
    <property type="match status" value="1"/>
</dbReference>
<dbReference type="AlphaFoldDB" id="A0A840GAV5"/>
<dbReference type="RefSeq" id="WP_153116758.1">
    <property type="nucleotide sequence ID" value="NZ_JACIGE010000007.1"/>
</dbReference>
<keyword evidence="3" id="KW-1185">Reference proteome</keyword>
<gene>
    <name evidence="2" type="ORF">GGD90_002183</name>
</gene>
<name>A0A840GAV5_RHOTE</name>
<dbReference type="Proteomes" id="UP000587070">
    <property type="component" value="Unassembled WGS sequence"/>
</dbReference>
<reference evidence="2 3" key="1">
    <citation type="submission" date="2020-08" db="EMBL/GenBank/DDBJ databases">
        <title>Genome sequencing of Purple Non-Sulfur Bacteria from various extreme environments.</title>
        <authorList>
            <person name="Mayer M."/>
        </authorList>
    </citation>
    <scope>NUCLEOTIDE SEQUENCE [LARGE SCALE GENOMIC DNA]</scope>
    <source>
        <strain evidence="2 3">2761</strain>
    </source>
</reference>
<evidence type="ECO:0000259" key="1">
    <source>
        <dbReference type="PROSITE" id="PS51833"/>
    </source>
</evidence>
<dbReference type="EMBL" id="JACIGE010000007">
    <property type="protein sequence ID" value="MBB4247798.1"/>
    <property type="molecule type" value="Genomic_DNA"/>
</dbReference>
<protein>
    <submittedName>
        <fullName evidence="2">HD-like signal output (HDOD) protein</fullName>
    </submittedName>
</protein>
<dbReference type="Gene3D" id="1.10.3210.10">
    <property type="entry name" value="Hypothetical protein af1432"/>
    <property type="match status" value="1"/>
</dbReference>
<dbReference type="InterPro" id="IPR052340">
    <property type="entry name" value="RNase_Y/CdgJ"/>
</dbReference>
<proteinExistence type="predicted"/>
<sequence>MSIDQALLATLSEDESRKAARLFEKGLLIPPQPRVLQDLVRLVNEGNHGLRVLAAKIAEDPGLTAVLFKAVQSPAYRAHQPFSSVEQILQTIGIQQTINLVRAAALSSQAAGNRKLQSLEAFWARSQAVAQIAMIIADERVSVCNIFPDQAYLAGVFHDCGVALLMQRFSTYCKTLRLDEPGHWPNLAEEDARFSADHAVVGYLVALHWKLPGFVCDAIRFHHDFARMDDHDARTMVAILQLAVHIYSRDSLVANPEWETVREATAAELGIHEDALPEFIDIVLERYHHS</sequence>
<dbReference type="OrthoDB" id="9784953at2"/>
<evidence type="ECO:0000313" key="2">
    <source>
        <dbReference type="EMBL" id="MBB4247798.1"/>
    </source>
</evidence>
<evidence type="ECO:0000313" key="3">
    <source>
        <dbReference type="Proteomes" id="UP000587070"/>
    </source>
</evidence>